<keyword evidence="4" id="KW-0479">Metal-binding</keyword>
<comment type="subunit">
    <text evidence="3">Homotrimer.</text>
</comment>
<accession>A0ABM0MEM5</accession>
<evidence type="ECO:0000256" key="3">
    <source>
        <dbReference type="ARBA" id="ARBA00011233"/>
    </source>
</evidence>
<evidence type="ECO:0000313" key="9">
    <source>
        <dbReference type="Proteomes" id="UP000694865"/>
    </source>
</evidence>
<protein>
    <submittedName>
        <fullName evidence="10">Uncharacterized protein LOC102808061</fullName>
    </submittedName>
</protein>
<evidence type="ECO:0000256" key="2">
    <source>
        <dbReference type="ARBA" id="ARBA00010147"/>
    </source>
</evidence>
<dbReference type="InterPro" id="IPR000421">
    <property type="entry name" value="FA58C"/>
</dbReference>
<dbReference type="Proteomes" id="UP000694865">
    <property type="component" value="Unplaced"/>
</dbReference>
<dbReference type="PANTHER" id="PTHR45713:SF15">
    <property type="entry name" value="F5_8 TYPE C DOMAIN-CONTAINING PROTEIN"/>
    <property type="match status" value="1"/>
</dbReference>
<gene>
    <name evidence="10" type="primary">LOC102808061</name>
</gene>
<reference evidence="10" key="1">
    <citation type="submission" date="2025-08" db="UniProtKB">
        <authorList>
            <consortium name="RefSeq"/>
        </authorList>
    </citation>
    <scope>IDENTIFICATION</scope>
    <source>
        <tissue evidence="10">Testes</tissue>
    </source>
</reference>
<dbReference type="PANTHER" id="PTHR45713">
    <property type="entry name" value="FTP DOMAIN-CONTAINING PROTEIN"/>
    <property type="match status" value="1"/>
</dbReference>
<keyword evidence="5" id="KW-0430">Lectin</keyword>
<dbReference type="GeneID" id="102808061"/>
<keyword evidence="9" id="KW-1185">Reference proteome</keyword>
<dbReference type="InterPro" id="IPR051941">
    <property type="entry name" value="BG_Antigen-Binding_Lectin"/>
</dbReference>
<organism evidence="9 10">
    <name type="scientific">Saccoglossus kowalevskii</name>
    <name type="common">Acorn worm</name>
    <dbReference type="NCBI Taxonomy" id="10224"/>
    <lineage>
        <taxon>Eukaryota</taxon>
        <taxon>Metazoa</taxon>
        <taxon>Hemichordata</taxon>
        <taxon>Enteropneusta</taxon>
        <taxon>Harrimaniidae</taxon>
        <taxon>Saccoglossus</taxon>
    </lineage>
</organism>
<dbReference type="Gene3D" id="2.60.120.260">
    <property type="entry name" value="Galactose-binding domain-like"/>
    <property type="match status" value="3"/>
</dbReference>
<dbReference type="Pfam" id="PF22633">
    <property type="entry name" value="F5_F8_type_C_2"/>
    <property type="match status" value="2"/>
</dbReference>
<dbReference type="SMART" id="SM00607">
    <property type="entry name" value="FTP"/>
    <property type="match status" value="2"/>
</dbReference>
<evidence type="ECO:0000256" key="6">
    <source>
        <dbReference type="ARBA" id="ARBA00022837"/>
    </source>
</evidence>
<evidence type="ECO:0000256" key="4">
    <source>
        <dbReference type="ARBA" id="ARBA00022723"/>
    </source>
</evidence>
<keyword evidence="7" id="KW-1015">Disulfide bond</keyword>
<dbReference type="InterPro" id="IPR008979">
    <property type="entry name" value="Galactose-bd-like_sf"/>
</dbReference>
<sequence>TRILNAEIRVGLSDDISENSQCGEKITSSQTSQANIHIQCSSPIVGRYVSMQLVDRSDLLNFCEMQVMAEGSQPALENVAIGKTAMQSSDWSASYPASNGVDGNTNTNWNSGSCTSTKDNQNAWWKVDLGGNYLVHEVIVTNRLDCCETRILNAEIRVGLSDDISENSQCGEKITSSQTSQANIHIQCSSPIVGRYVSMQLVDRSDLLNFCEMQVMAEVPLLMEAEDEAIGSEKPMLHENVGLKGTASQSSTAYDGPAHYANDGNDDSIYGDQSCSHTAKEQGAWWKLDLGETYSISQVVITNRQDCCSERIDGAVVLIGGNSDLSQNDQCGDQIDWNANTYGEKITLDCQLNGRYVGVQLKDHNNYLHMCEVEVFGKKHHKTTPCSLNWTY</sequence>
<evidence type="ECO:0000256" key="5">
    <source>
        <dbReference type="ARBA" id="ARBA00022734"/>
    </source>
</evidence>
<dbReference type="RefSeq" id="XP_006818466.1">
    <property type="nucleotide sequence ID" value="XM_006818403.1"/>
</dbReference>
<dbReference type="PROSITE" id="PS50022">
    <property type="entry name" value="FA58C_3"/>
    <property type="match status" value="1"/>
</dbReference>
<dbReference type="InterPro" id="IPR006585">
    <property type="entry name" value="FTP1"/>
</dbReference>
<dbReference type="SUPFAM" id="SSF49785">
    <property type="entry name" value="Galactose-binding domain-like"/>
    <property type="match status" value="3"/>
</dbReference>
<evidence type="ECO:0000259" key="8">
    <source>
        <dbReference type="PROSITE" id="PS50022"/>
    </source>
</evidence>
<comment type="function">
    <text evidence="1">Acts as a defensive agent. Recognizes blood group fucosylated oligosaccharides including A, B, H and Lewis B-type antigens. Does not recognize Lewis A antigen and has low affinity for monovalent haptens.</text>
</comment>
<proteinExistence type="inferred from homology"/>
<evidence type="ECO:0000313" key="10">
    <source>
        <dbReference type="RefSeq" id="XP_006818466.1"/>
    </source>
</evidence>
<evidence type="ECO:0000256" key="7">
    <source>
        <dbReference type="ARBA" id="ARBA00023157"/>
    </source>
</evidence>
<evidence type="ECO:0000256" key="1">
    <source>
        <dbReference type="ARBA" id="ARBA00002219"/>
    </source>
</evidence>
<feature type="domain" description="F5/8 type C" evidence="8">
    <location>
        <begin position="63"/>
        <end position="218"/>
    </location>
</feature>
<name>A0ABM0MEM5_SACKO</name>
<comment type="similarity">
    <text evidence="2">Belongs to the fucolectin family.</text>
</comment>
<keyword evidence="6" id="KW-0106">Calcium</keyword>
<feature type="non-terminal residue" evidence="10">
    <location>
        <position position="1"/>
    </location>
</feature>